<reference evidence="2" key="1">
    <citation type="submission" date="2020-03" db="EMBL/GenBank/DDBJ databases">
        <title>Hybrid Assembly of Korean Phytophthora infestans isolates.</title>
        <authorList>
            <person name="Prokchorchik M."/>
            <person name="Lee Y."/>
            <person name="Seo J."/>
            <person name="Cho J.-H."/>
            <person name="Park Y.-E."/>
            <person name="Jang D.-C."/>
            <person name="Im J.-S."/>
            <person name="Choi J.-G."/>
            <person name="Park H.-J."/>
            <person name="Lee G.-B."/>
            <person name="Lee Y.-G."/>
            <person name="Hong S.-Y."/>
            <person name="Cho K."/>
            <person name="Sohn K.H."/>
        </authorList>
    </citation>
    <scope>NUCLEOTIDE SEQUENCE</scope>
    <source>
        <strain evidence="2">KR_2_A2</strain>
    </source>
</reference>
<dbReference type="PROSITE" id="PS50088">
    <property type="entry name" value="ANK_REPEAT"/>
    <property type="match status" value="1"/>
</dbReference>
<dbReference type="EMBL" id="JAACNO010000304">
    <property type="protein sequence ID" value="KAF4148296.1"/>
    <property type="molecule type" value="Genomic_DNA"/>
</dbReference>
<dbReference type="SUPFAM" id="SSF48403">
    <property type="entry name" value="Ankyrin repeat"/>
    <property type="match status" value="2"/>
</dbReference>
<dbReference type="InterPro" id="IPR036770">
    <property type="entry name" value="Ankyrin_rpt-contain_sf"/>
</dbReference>
<sequence length="711" mass="79097">MTTAGVAPLLAVTLIFRSKPAFESLSLTHVVDSVTTFLDSALELPIKKACQFNSTRLLDRIWDSSIELAASSDTSWSIRNLLQTETHYRGFQFTFSIVKAIQLRNLEMIQWLCEHFPALMVVQKCVEEAAAVGSIEILQYLLEKGVNVNALDDEDEDNEGKTHTIDWGYEDAAKAAAAGHSEVVMWLYENAGSDVRNDEETLKAVVASGDVTLLRWLLQRLTIVPCKGVHDAAANGHITMLEFLTEEGYIQDDTVGLLLKAADAGQMAVVRWIIDRDWSMDTSSDQESDDAGSPFDDDLHSRKHITSVGGEASLAIHNAAVNGHLDVAKYLHARVDWPLNANDETIELARHCPIIEQVKYLGLNIEAKRVSGATMLLATTKGLLDVVQWLYTTYSSDPTLNLFWSCNQDTKQHESVLDAAATNGHFEVLQYLHEAAKDVTEENKNKRRRLRKYPDMTLGQPIYMYPSSPRETELQTEPSKPGYTTAAMDGAAGNGHLNVLRWLLENESKGCTMQAMSLAARNGHFEVVQWLCDNIQKDWIASAMDSAASGGHIEILEWLHERGFQCSVYAMDGAASGGHLEAVKWLQDHRSEGCTKAAMDGAVSCGALRLVKWLHENRSEGCTRSAFYKAALLGHLDVIKWLLENYSEEFPPFAMENAALSLSFEVVLFLHRAKRGGCSSAAKIVRYLSLDMLRWLHENYREAMLENGGLL</sequence>
<dbReference type="PANTHER" id="PTHR46586:SF3">
    <property type="entry name" value="ANKYRIN REPEAT-CONTAINING PROTEIN"/>
    <property type="match status" value="1"/>
</dbReference>
<dbReference type="Pfam" id="PF13637">
    <property type="entry name" value="Ank_4"/>
    <property type="match status" value="1"/>
</dbReference>
<feature type="repeat" description="ANK" evidence="1">
    <location>
        <begin position="129"/>
        <end position="153"/>
    </location>
</feature>
<evidence type="ECO:0000256" key="1">
    <source>
        <dbReference type="PROSITE-ProRule" id="PRU00023"/>
    </source>
</evidence>
<protein>
    <submittedName>
        <fullName evidence="2">Ankyrin repeats domain-containing protein</fullName>
    </submittedName>
</protein>
<gene>
    <name evidence="2" type="ORF">GN958_ATG02514</name>
</gene>
<dbReference type="Proteomes" id="UP000704712">
    <property type="component" value="Unassembled WGS sequence"/>
</dbReference>
<dbReference type="Pfam" id="PF12796">
    <property type="entry name" value="Ank_2"/>
    <property type="match status" value="1"/>
</dbReference>
<keyword evidence="1" id="KW-0040">ANK repeat</keyword>
<dbReference type="Gene3D" id="1.25.40.20">
    <property type="entry name" value="Ankyrin repeat-containing domain"/>
    <property type="match status" value="4"/>
</dbReference>
<dbReference type="Pfam" id="PF00023">
    <property type="entry name" value="Ank"/>
    <property type="match status" value="1"/>
</dbReference>
<dbReference type="AlphaFoldDB" id="A0A8S9V488"/>
<evidence type="ECO:0000313" key="3">
    <source>
        <dbReference type="Proteomes" id="UP000704712"/>
    </source>
</evidence>
<evidence type="ECO:0000313" key="2">
    <source>
        <dbReference type="EMBL" id="KAF4148296.1"/>
    </source>
</evidence>
<dbReference type="InterPro" id="IPR052050">
    <property type="entry name" value="SecEffector_AnkRepeat"/>
</dbReference>
<dbReference type="SMART" id="SM00248">
    <property type="entry name" value="ANK"/>
    <property type="match status" value="7"/>
</dbReference>
<comment type="caution">
    <text evidence="2">The sequence shown here is derived from an EMBL/GenBank/DDBJ whole genome shotgun (WGS) entry which is preliminary data.</text>
</comment>
<dbReference type="InterPro" id="IPR002110">
    <property type="entry name" value="Ankyrin_rpt"/>
</dbReference>
<name>A0A8S9V488_PHYIN</name>
<accession>A0A8S9V488</accession>
<organism evidence="2 3">
    <name type="scientific">Phytophthora infestans</name>
    <name type="common">Potato late blight agent</name>
    <name type="synonym">Botrytis infestans</name>
    <dbReference type="NCBI Taxonomy" id="4787"/>
    <lineage>
        <taxon>Eukaryota</taxon>
        <taxon>Sar</taxon>
        <taxon>Stramenopiles</taxon>
        <taxon>Oomycota</taxon>
        <taxon>Peronosporomycetes</taxon>
        <taxon>Peronosporales</taxon>
        <taxon>Peronosporaceae</taxon>
        <taxon>Phytophthora</taxon>
    </lineage>
</organism>
<proteinExistence type="predicted"/>
<dbReference type="PANTHER" id="PTHR46586">
    <property type="entry name" value="ANKYRIN REPEAT-CONTAINING PROTEIN"/>
    <property type="match status" value="1"/>
</dbReference>